<evidence type="ECO:0000256" key="6">
    <source>
        <dbReference type="ARBA" id="ARBA00022801"/>
    </source>
</evidence>
<sequence>MFPKLWFPVILLAVFAGAAAAYLRPPPRETLNVSLSGDPDPTTPQQVHISMVGEDRIRISWITRDHTPPTAYYGISPGKYDRSANGTISSYEYLTYTSGELHDVIIGPLDPSTVYYYCFALDSTHAYVFKTPPAGFPIKFVVSGDLGQTGWTQSTLEHISKSNYDVLLLPGDLSYADFVQPRWDSFGRLVESLASQRPWMVTQGNHEVERIPAIHPTPFTAYNARWHMPFEESGSTSNLYYSFDVAGVHIIMLGSYTDFGPGSDQYQWLEADLQKVDRSKTPWLVVLVHAPWYSSNYAHQGEKESVDMKESMEDLLYKARVDVVFAGHVHAYERFIRVYNEEADSCGPVYITIGDGGNREGLATKYKEPQPTISAFREASFGHGEFEVVNGSCALWSWHRNDDDESVQSDSVWIKSLASDPASTIQPQISFIPKMRFRNFWMLVAAAAAVLAGATAYNRPPPRENLDLSLPEDANPTTPQQVHVSLVGRDRMRISWITDDETPATVNYGRSPGNYEYSAAGTVSSYEHLNYTSGEIHEVVVGPLDPGTEYYYRFATGSSQEYSFKTPPAKFPIKFAISGDLGQTGWTKSTLEHISKSNYDVFLLPGDLSYADTVQPLWDSFGRLVEPLASRRPWMVTIGNHDSENITAIPTTFIAYNARWRMPYDESGSTSNLYYSFEVSGVHVIMLGSYADFGSGSNQYQWLESDLKKVDRSKTPWLVVLIHAPWYNSNYAHQGEIQSFGMMDSMEGLLYKARVDVVFAGHVHAYERFIRVYNHEADNCGPVHITIGDGGNLHGLNSNYTEPQPTTSAFREASFGHGEFELVNASYAKWSWHRNDDDESIQADSVSIISLASDPTCA</sequence>
<keyword evidence="12" id="KW-1185">Reference proteome</keyword>
<keyword evidence="5 9" id="KW-0732">Signal</keyword>
<dbReference type="EMBL" id="JBCNJP010000023">
    <property type="protein sequence ID" value="KAK9058842.1"/>
    <property type="molecule type" value="Genomic_DNA"/>
</dbReference>
<dbReference type="PANTHER" id="PTHR22953">
    <property type="entry name" value="ACID PHOSPHATASE RELATED"/>
    <property type="match status" value="1"/>
</dbReference>
<dbReference type="GO" id="GO:0003993">
    <property type="term" value="F:acid phosphatase activity"/>
    <property type="evidence" value="ECO:0007669"/>
    <property type="project" value="UniProtKB-EC"/>
</dbReference>
<dbReference type="Proteomes" id="UP001408789">
    <property type="component" value="Unassembled WGS sequence"/>
</dbReference>
<dbReference type="CDD" id="cd00839">
    <property type="entry name" value="MPP_PAPs"/>
    <property type="match status" value="2"/>
</dbReference>
<dbReference type="InterPro" id="IPR029052">
    <property type="entry name" value="Metallo-depent_PP-like"/>
</dbReference>
<gene>
    <name evidence="11" type="ORF">SSX86_023686</name>
</gene>
<evidence type="ECO:0000256" key="4">
    <source>
        <dbReference type="ARBA" id="ARBA00008723"/>
    </source>
</evidence>
<dbReference type="SUPFAM" id="SSF56300">
    <property type="entry name" value="Metallo-dependent phosphatases"/>
    <property type="match status" value="2"/>
</dbReference>
<feature type="domain" description="Fibronectin type-III" evidence="10">
    <location>
        <begin position="476"/>
        <end position="563"/>
    </location>
</feature>
<keyword evidence="6 9" id="KW-0378">Hydrolase</keyword>
<dbReference type="PANTHER" id="PTHR22953:SF153">
    <property type="entry name" value="PURPLE ACID PHOSPHATASE"/>
    <property type="match status" value="1"/>
</dbReference>
<keyword evidence="8" id="KW-0325">Glycoprotein</keyword>
<dbReference type="Pfam" id="PF16656">
    <property type="entry name" value="Pur_ac_phosph_N"/>
    <property type="match status" value="2"/>
</dbReference>
<dbReference type="SUPFAM" id="SSF49363">
    <property type="entry name" value="Purple acid phosphatase, N-terminal domain"/>
    <property type="match status" value="2"/>
</dbReference>
<dbReference type="AlphaFoldDB" id="A0AAP0GSD6"/>
<feature type="chain" id="PRO_5042665542" description="Purple acid phosphatase" evidence="9">
    <location>
        <begin position="22"/>
        <end position="858"/>
    </location>
</feature>
<evidence type="ECO:0000256" key="3">
    <source>
        <dbReference type="ARBA" id="ARBA00001962"/>
    </source>
</evidence>
<evidence type="ECO:0000256" key="9">
    <source>
        <dbReference type="RuleBase" id="RU361203"/>
    </source>
</evidence>
<evidence type="ECO:0000256" key="5">
    <source>
        <dbReference type="ARBA" id="ARBA00022729"/>
    </source>
</evidence>
<feature type="signal peptide" evidence="9">
    <location>
        <begin position="1"/>
        <end position="21"/>
    </location>
</feature>
<accession>A0AAP0GSD6</accession>
<comment type="catalytic activity">
    <reaction evidence="1 9">
        <text>a phosphate monoester + H2O = an alcohol + phosphate</text>
        <dbReference type="Rhea" id="RHEA:15017"/>
        <dbReference type="ChEBI" id="CHEBI:15377"/>
        <dbReference type="ChEBI" id="CHEBI:30879"/>
        <dbReference type="ChEBI" id="CHEBI:43474"/>
        <dbReference type="ChEBI" id="CHEBI:67140"/>
        <dbReference type="EC" id="3.1.3.2"/>
    </reaction>
</comment>
<evidence type="ECO:0000313" key="12">
    <source>
        <dbReference type="Proteomes" id="UP001408789"/>
    </source>
</evidence>
<dbReference type="GO" id="GO:0046872">
    <property type="term" value="F:metal ion binding"/>
    <property type="evidence" value="ECO:0007669"/>
    <property type="project" value="InterPro"/>
</dbReference>
<name>A0AAP0GSD6_9ASTR</name>
<comment type="similarity">
    <text evidence="4 9">Belongs to the metallophosphoesterase superfamily. Purple acid phosphatase family.</text>
</comment>
<dbReference type="InterPro" id="IPR004843">
    <property type="entry name" value="Calcineurin-like_PHP"/>
</dbReference>
<proteinExistence type="inferred from homology"/>
<reference evidence="11 12" key="1">
    <citation type="submission" date="2024-04" db="EMBL/GenBank/DDBJ databases">
        <title>The reference genome of an endangered Asteraceae, Deinandra increscens subsp. villosa, native to the Central Coast of California.</title>
        <authorList>
            <person name="Guilliams M."/>
            <person name="Hasenstab-Lehman K."/>
            <person name="Meyer R."/>
            <person name="Mcevoy S."/>
        </authorList>
    </citation>
    <scope>NUCLEOTIDE SEQUENCE [LARGE SCALE GENOMIC DNA]</scope>
    <source>
        <tissue evidence="11">Leaf</tissue>
    </source>
</reference>
<dbReference type="InterPro" id="IPR008963">
    <property type="entry name" value="Purple_acid_Pase-like_N"/>
</dbReference>
<dbReference type="Pfam" id="PF14008">
    <property type="entry name" value="Metallophos_C"/>
    <property type="match status" value="2"/>
</dbReference>
<dbReference type="PROSITE" id="PS00018">
    <property type="entry name" value="EF_HAND_1"/>
    <property type="match status" value="1"/>
</dbReference>
<comment type="cofactor">
    <cofactor evidence="2">
        <name>Zn(2+)</name>
        <dbReference type="ChEBI" id="CHEBI:29105"/>
    </cofactor>
</comment>
<dbReference type="Pfam" id="PF00149">
    <property type="entry name" value="Metallophos"/>
    <property type="match status" value="2"/>
</dbReference>
<dbReference type="InterPro" id="IPR025733">
    <property type="entry name" value="PAPs_C"/>
</dbReference>
<evidence type="ECO:0000259" key="10">
    <source>
        <dbReference type="SMART" id="SM00060"/>
    </source>
</evidence>
<evidence type="ECO:0000256" key="1">
    <source>
        <dbReference type="ARBA" id="ARBA00000032"/>
    </source>
</evidence>
<dbReference type="EC" id="3.1.3.2" evidence="9"/>
<comment type="cofactor">
    <cofactor evidence="3">
        <name>Fe cation</name>
        <dbReference type="ChEBI" id="CHEBI:24875"/>
    </cofactor>
</comment>
<evidence type="ECO:0000256" key="7">
    <source>
        <dbReference type="ARBA" id="ARBA00022833"/>
    </source>
</evidence>
<dbReference type="InterPro" id="IPR015914">
    <property type="entry name" value="PAPs_N"/>
</dbReference>
<dbReference type="InterPro" id="IPR018247">
    <property type="entry name" value="EF_Hand_1_Ca_BS"/>
</dbReference>
<dbReference type="InterPro" id="IPR041792">
    <property type="entry name" value="MPP_PAP"/>
</dbReference>
<dbReference type="SMART" id="SM00060">
    <property type="entry name" value="FN3"/>
    <property type="match status" value="2"/>
</dbReference>
<dbReference type="InterPro" id="IPR039331">
    <property type="entry name" value="PAPs-like"/>
</dbReference>
<feature type="domain" description="Fibronectin type-III" evidence="10">
    <location>
        <begin position="41"/>
        <end position="129"/>
    </location>
</feature>
<dbReference type="Gene3D" id="3.60.21.10">
    <property type="match status" value="2"/>
</dbReference>
<dbReference type="InterPro" id="IPR003961">
    <property type="entry name" value="FN3_dom"/>
</dbReference>
<keyword evidence="7" id="KW-0862">Zinc</keyword>
<dbReference type="Gene3D" id="2.60.40.380">
    <property type="entry name" value="Purple acid phosphatase-like, N-terminal"/>
    <property type="match status" value="2"/>
</dbReference>
<evidence type="ECO:0000256" key="2">
    <source>
        <dbReference type="ARBA" id="ARBA00001947"/>
    </source>
</evidence>
<protein>
    <recommendedName>
        <fullName evidence="9">Purple acid phosphatase</fullName>
        <ecNumber evidence="9">3.1.3.2</ecNumber>
    </recommendedName>
</protein>
<organism evidence="11 12">
    <name type="scientific">Deinandra increscens subsp. villosa</name>
    <dbReference type="NCBI Taxonomy" id="3103831"/>
    <lineage>
        <taxon>Eukaryota</taxon>
        <taxon>Viridiplantae</taxon>
        <taxon>Streptophyta</taxon>
        <taxon>Embryophyta</taxon>
        <taxon>Tracheophyta</taxon>
        <taxon>Spermatophyta</taxon>
        <taxon>Magnoliopsida</taxon>
        <taxon>eudicotyledons</taxon>
        <taxon>Gunneridae</taxon>
        <taxon>Pentapetalae</taxon>
        <taxon>asterids</taxon>
        <taxon>campanulids</taxon>
        <taxon>Asterales</taxon>
        <taxon>Asteraceae</taxon>
        <taxon>Asteroideae</taxon>
        <taxon>Heliantheae alliance</taxon>
        <taxon>Madieae</taxon>
        <taxon>Madiinae</taxon>
        <taxon>Deinandra</taxon>
    </lineage>
</organism>
<evidence type="ECO:0000256" key="8">
    <source>
        <dbReference type="ARBA" id="ARBA00023180"/>
    </source>
</evidence>
<evidence type="ECO:0000313" key="11">
    <source>
        <dbReference type="EMBL" id="KAK9058842.1"/>
    </source>
</evidence>
<comment type="caution">
    <text evidence="11">The sequence shown here is derived from an EMBL/GenBank/DDBJ whole genome shotgun (WGS) entry which is preliminary data.</text>
</comment>
<dbReference type="CDD" id="cd00063">
    <property type="entry name" value="FN3"/>
    <property type="match status" value="1"/>
</dbReference>